<dbReference type="AlphaFoldDB" id="D8PU04"/>
<name>D8PU04_SCHCM</name>
<proteinExistence type="predicted"/>
<dbReference type="HOGENOM" id="CLU_062489_0_0_1"/>
<dbReference type="InParanoid" id="D8PU04"/>
<dbReference type="VEuPathDB" id="FungiDB:SCHCODRAFT_02523019"/>
<organism evidence="3">
    <name type="scientific">Schizophyllum commune (strain H4-8 / FGSC 9210)</name>
    <name type="common">Split gill fungus</name>
    <dbReference type="NCBI Taxonomy" id="578458"/>
    <lineage>
        <taxon>Eukaryota</taxon>
        <taxon>Fungi</taxon>
        <taxon>Dikarya</taxon>
        <taxon>Basidiomycota</taxon>
        <taxon>Agaricomycotina</taxon>
        <taxon>Agaricomycetes</taxon>
        <taxon>Agaricomycetidae</taxon>
        <taxon>Agaricales</taxon>
        <taxon>Schizophyllaceae</taxon>
        <taxon>Schizophyllum</taxon>
    </lineage>
</organism>
<accession>D8PU04</accession>
<feature type="non-terminal residue" evidence="2">
    <location>
        <position position="383"/>
    </location>
</feature>
<dbReference type="EMBL" id="GL377303">
    <property type="protein sequence ID" value="EFJ00677.1"/>
    <property type="molecule type" value="Genomic_DNA"/>
</dbReference>
<reference evidence="2 3" key="1">
    <citation type="journal article" date="2010" name="Nat. Biotechnol.">
        <title>Genome sequence of the model mushroom Schizophyllum commune.</title>
        <authorList>
            <person name="Ohm R.A."/>
            <person name="de Jong J.F."/>
            <person name="Lugones L.G."/>
            <person name="Aerts A."/>
            <person name="Kothe E."/>
            <person name="Stajich J.E."/>
            <person name="de Vries R.P."/>
            <person name="Record E."/>
            <person name="Levasseur A."/>
            <person name="Baker S.E."/>
            <person name="Bartholomew K.A."/>
            <person name="Coutinho P.M."/>
            <person name="Erdmann S."/>
            <person name="Fowler T.J."/>
            <person name="Gathman A.C."/>
            <person name="Lombard V."/>
            <person name="Henrissat B."/>
            <person name="Knabe N."/>
            <person name="Kuees U."/>
            <person name="Lilly W.W."/>
            <person name="Lindquist E."/>
            <person name="Lucas S."/>
            <person name="Magnuson J.K."/>
            <person name="Piumi F."/>
            <person name="Raudaskoski M."/>
            <person name="Salamov A."/>
            <person name="Schmutz J."/>
            <person name="Schwarze F.W.M.R."/>
            <person name="vanKuyk P.A."/>
            <person name="Horton J.S."/>
            <person name="Grigoriev I.V."/>
            <person name="Woesten H.A.B."/>
        </authorList>
    </citation>
    <scope>NUCLEOTIDE SEQUENCE [LARGE SCALE GENOMIC DNA]</scope>
    <source>
        <strain evidence="3">H4-8 / FGSC 9210</strain>
    </source>
</reference>
<evidence type="ECO:0000313" key="3">
    <source>
        <dbReference type="Proteomes" id="UP000007431"/>
    </source>
</evidence>
<dbReference type="Proteomes" id="UP000007431">
    <property type="component" value="Unassembled WGS sequence"/>
</dbReference>
<sequence>MKDADEFRSQYKCPISGATQNLRGCALLPARAAQENEENVDIERKVACKEWLFGLPRGGLSYYIKSRENTIYFRDDIAKMYLKGDFILAPTFRLYQDLMEFILHAGVVARQDIELPRRPLTALASPEGLYRYVLIPRTEAGTAFLKEFDLPRQTEEDLCGGIHPLLKFPLVDGCTAFSVVECCAHPFSVCAMINKSLRKSSTHVIGQWRMCVRKVVDQWKLKLIKPPQWFIDAPKIESYDEELPPSEATGYDPCVSEGLVTLKPDSVLRNAEIPEDDFRKGVARWACKVDPKSKPEEDPPHVLYKLRRSKRLQKKPYDRPSPDLPPPSPVRNGPRAARAARRDLVRQPPPWERSYGRFPTDTFTSNDWAYFSYHVALGAPVES</sequence>
<protein>
    <submittedName>
        <fullName evidence="2">Uncharacterized protein</fullName>
    </submittedName>
</protein>
<keyword evidence="3" id="KW-1185">Reference proteome</keyword>
<evidence type="ECO:0000256" key="1">
    <source>
        <dbReference type="SAM" id="MobiDB-lite"/>
    </source>
</evidence>
<feature type="region of interest" description="Disordered" evidence="1">
    <location>
        <begin position="313"/>
        <end position="357"/>
    </location>
</feature>
<evidence type="ECO:0000313" key="2">
    <source>
        <dbReference type="EMBL" id="EFJ00677.1"/>
    </source>
</evidence>
<gene>
    <name evidence="2" type="ORF">SCHCODRAFT_104852</name>
</gene>